<accession>A0ABW7P7G4</accession>
<protein>
    <submittedName>
        <fullName evidence="2">Uncharacterized protein</fullName>
    </submittedName>
</protein>
<comment type="caution">
    <text evidence="2">The sequence shown here is derived from an EMBL/GenBank/DDBJ whole genome shotgun (WGS) entry which is preliminary data.</text>
</comment>
<gene>
    <name evidence="2" type="ORF">WDV06_02650</name>
</gene>
<feature type="region of interest" description="Disordered" evidence="1">
    <location>
        <begin position="145"/>
        <end position="171"/>
    </location>
</feature>
<feature type="compositionally biased region" description="Low complexity" evidence="1">
    <location>
        <begin position="158"/>
        <end position="171"/>
    </location>
</feature>
<evidence type="ECO:0000313" key="3">
    <source>
        <dbReference type="Proteomes" id="UP001610631"/>
    </source>
</evidence>
<sequence>MRALAYVHLLAAGTTDAGLLRDLEVVPGQETAGDPALPDVLARLERCAVALPPDLVDAVVNDCGGLLADNRFAASVPAAGLAADSGPADADGAVSRAVVLTGYWYETPARRGGLALAWSANLFVRSWLWWSAHFTYGDPAGGIGITTDPRPPRPSPSALPAWAAPLPDRAT</sequence>
<dbReference type="RefSeq" id="WP_395507941.1">
    <property type="nucleotide sequence ID" value="NZ_JBBDHD010000004.1"/>
</dbReference>
<name>A0ABW7P7G4_9ACTN</name>
<dbReference type="Proteomes" id="UP001610631">
    <property type="component" value="Unassembled WGS sequence"/>
</dbReference>
<keyword evidence="3" id="KW-1185">Reference proteome</keyword>
<reference evidence="2 3" key="1">
    <citation type="submission" date="2024-03" db="EMBL/GenBank/DDBJ databases">
        <title>Whole genome sequencing of Streptomyces racemochromogenes, to identify antimicrobial biosynthetic gene clusters.</title>
        <authorList>
            <person name="Suryawanshi P."/>
            <person name="Krishnaraj P.U."/>
            <person name="Arun Y.P."/>
            <person name="Suryawanshi M.P."/>
            <person name="Rakshit O."/>
        </authorList>
    </citation>
    <scope>NUCLEOTIDE SEQUENCE [LARGE SCALE GENOMIC DNA]</scope>
    <source>
        <strain evidence="2 3">AUDT626</strain>
    </source>
</reference>
<evidence type="ECO:0000313" key="2">
    <source>
        <dbReference type="EMBL" id="MFH7593990.1"/>
    </source>
</evidence>
<organism evidence="2 3">
    <name type="scientific">Streptomyces racemochromogenes</name>
    <dbReference type="NCBI Taxonomy" id="67353"/>
    <lineage>
        <taxon>Bacteria</taxon>
        <taxon>Bacillati</taxon>
        <taxon>Actinomycetota</taxon>
        <taxon>Actinomycetes</taxon>
        <taxon>Kitasatosporales</taxon>
        <taxon>Streptomycetaceae</taxon>
        <taxon>Streptomyces</taxon>
    </lineage>
</organism>
<proteinExistence type="predicted"/>
<dbReference type="EMBL" id="JBBDHD010000004">
    <property type="protein sequence ID" value="MFH7593990.1"/>
    <property type="molecule type" value="Genomic_DNA"/>
</dbReference>
<evidence type="ECO:0000256" key="1">
    <source>
        <dbReference type="SAM" id="MobiDB-lite"/>
    </source>
</evidence>